<keyword evidence="13 18" id="KW-0472">Membrane</keyword>
<feature type="domain" description="Response regulatory" evidence="20">
    <location>
        <begin position="609"/>
        <end position="724"/>
    </location>
</feature>
<evidence type="ECO:0000256" key="2">
    <source>
        <dbReference type="ARBA" id="ARBA00004651"/>
    </source>
</evidence>
<evidence type="ECO:0000313" key="24">
    <source>
        <dbReference type="EMBL" id="PQA58923.1"/>
    </source>
</evidence>
<evidence type="ECO:0000259" key="23">
    <source>
        <dbReference type="PROSITE" id="PS50894"/>
    </source>
</evidence>
<dbReference type="Gene3D" id="3.30.450.20">
    <property type="entry name" value="PAS domain"/>
    <property type="match status" value="1"/>
</dbReference>
<dbReference type="Pfam" id="PF00512">
    <property type="entry name" value="HisKA"/>
    <property type="match status" value="1"/>
</dbReference>
<dbReference type="PROSITE" id="PS50894">
    <property type="entry name" value="HPT"/>
    <property type="match status" value="1"/>
</dbReference>
<dbReference type="InterPro" id="IPR036890">
    <property type="entry name" value="HATPase_C_sf"/>
</dbReference>
<feature type="domain" description="HPt" evidence="23">
    <location>
        <begin position="759"/>
        <end position="857"/>
    </location>
</feature>
<evidence type="ECO:0000256" key="7">
    <source>
        <dbReference type="ARBA" id="ARBA00022692"/>
    </source>
</evidence>
<evidence type="ECO:0000256" key="1">
    <source>
        <dbReference type="ARBA" id="ARBA00000085"/>
    </source>
</evidence>
<evidence type="ECO:0000256" key="4">
    <source>
        <dbReference type="ARBA" id="ARBA00022475"/>
    </source>
</evidence>
<dbReference type="InterPro" id="IPR011006">
    <property type="entry name" value="CheY-like_superfamily"/>
</dbReference>
<dbReference type="SUPFAM" id="SSF52172">
    <property type="entry name" value="CheY-like"/>
    <property type="match status" value="1"/>
</dbReference>
<dbReference type="PROSITE" id="PS50109">
    <property type="entry name" value="HIS_KIN"/>
    <property type="match status" value="1"/>
</dbReference>
<dbReference type="Pfam" id="PF00072">
    <property type="entry name" value="Response_reg"/>
    <property type="match status" value="1"/>
</dbReference>
<dbReference type="Pfam" id="PF02518">
    <property type="entry name" value="HATPase_c"/>
    <property type="match status" value="1"/>
</dbReference>
<dbReference type="InterPro" id="IPR003661">
    <property type="entry name" value="HisK_dim/P_dom"/>
</dbReference>
<evidence type="ECO:0000256" key="14">
    <source>
        <dbReference type="ARBA" id="ARBA00064003"/>
    </source>
</evidence>
<dbReference type="InterPro" id="IPR036097">
    <property type="entry name" value="HisK_dim/P_sf"/>
</dbReference>
<dbReference type="InterPro" id="IPR036641">
    <property type="entry name" value="HPT_dom_sf"/>
</dbReference>
<dbReference type="Pfam" id="PF01627">
    <property type="entry name" value="Hpt"/>
    <property type="match status" value="1"/>
</dbReference>
<evidence type="ECO:0000256" key="5">
    <source>
        <dbReference type="ARBA" id="ARBA00022553"/>
    </source>
</evidence>
<evidence type="ECO:0000256" key="13">
    <source>
        <dbReference type="ARBA" id="ARBA00023136"/>
    </source>
</evidence>
<keyword evidence="12" id="KW-0902">Two-component regulatory system</keyword>
<evidence type="ECO:0000256" key="3">
    <source>
        <dbReference type="ARBA" id="ARBA00012438"/>
    </source>
</evidence>
<evidence type="ECO:0000259" key="22">
    <source>
        <dbReference type="PROSITE" id="PS50113"/>
    </source>
</evidence>
<comment type="subunit">
    <text evidence="14">At low DSF concentrations, interacts with RpfF.</text>
</comment>
<sequence>MRLKFWILLMLGGGILIEILIGINGHRTIRRLVITNNWITHTHVILEKAEQIDTRLTHIDNDLRGHILSGNPYFLADFNRNARELIDQSKDLNDFAKTADQQRRIRELNRKLEHKLMLGRKLFIQAQIENGTTRLDSGRIYLDQTYEIRSLLVQIQEDEQTSLAHRVGESERSANEALLSIIIGTLVAVVIILGAVYLLIRLLQSRTSLNLELQANEKRLREILDAVPAAVAVYDEQGKVYYTNRVTRTLLKQYASFQSYDDLFKSLPVYQFPTGIPYPFEKRPYLKARRGQAAQIDDLELRIGDERTLLLSSAVPIFDLEQNLQYVVSSYVDITDRLLSHSRLNEAKEMAEKAALMKENFLANMSHEIRTPLNSIIGFTNLLETTPLTAEQNEYLKAVNTASRNLLTIVNDILDISKIEAGMLQFEKIPFSIISLVQSIKIMLQPAAYDKQLELDVQLDQKLPPVVLGDPTRLTQILLNLASNAIKFTEKGRIEITIRCKQIEDQQVWVALSVKDSGIGIAADVLPHIFERFRQESSFTTRQYGGSGLGLNIVNSLVDMQGGRIEVESTPGLGSLFTVEIPYEIAEPTSLEDFGSYHSTPYEGLRKISVLVVEDNPMNQKLATAVLGRMGYSAEIAENGVKALKKLREKSYDLILMDIQMPEMDGYETTRQIRNVLHIEVPIVAMTAHALVGEREHCLKVGMNDFISKPFQMSDLYKVVRKQLQVQTPAFVPATTEMNSPMNTMKINLDYLHEVTGGDHESMADLLAVFLEETPVQLKRMSEALQQQDIVEVGKIAHALKSPVQMIGAVEVVPAFIKLQELAAKNGDLFTVQSIVKDVIQRMETLLPMVEEARKEFLPTV</sequence>
<evidence type="ECO:0000256" key="11">
    <source>
        <dbReference type="ARBA" id="ARBA00022989"/>
    </source>
</evidence>
<dbReference type="PROSITE" id="PS50110">
    <property type="entry name" value="RESPONSE_REGULATORY"/>
    <property type="match status" value="1"/>
</dbReference>
<dbReference type="Pfam" id="PF05227">
    <property type="entry name" value="CHASE3"/>
    <property type="match status" value="1"/>
</dbReference>
<dbReference type="OrthoDB" id="9781208at2"/>
<keyword evidence="25" id="KW-1185">Reference proteome</keyword>
<evidence type="ECO:0000256" key="9">
    <source>
        <dbReference type="ARBA" id="ARBA00022777"/>
    </source>
</evidence>
<feature type="domain" description="PAC" evidence="22">
    <location>
        <begin position="292"/>
        <end position="346"/>
    </location>
</feature>
<dbReference type="FunFam" id="3.30.565.10:FF:000010">
    <property type="entry name" value="Sensor histidine kinase RcsC"/>
    <property type="match status" value="1"/>
</dbReference>
<evidence type="ECO:0000256" key="6">
    <source>
        <dbReference type="ARBA" id="ARBA00022679"/>
    </source>
</evidence>
<dbReference type="CDD" id="cd16922">
    <property type="entry name" value="HATPase_EvgS-ArcB-TorS-like"/>
    <property type="match status" value="1"/>
</dbReference>
<dbReference type="CDD" id="cd00082">
    <property type="entry name" value="HisKA"/>
    <property type="match status" value="1"/>
</dbReference>
<evidence type="ECO:0000313" key="25">
    <source>
        <dbReference type="Proteomes" id="UP000239590"/>
    </source>
</evidence>
<dbReference type="InterPro" id="IPR035965">
    <property type="entry name" value="PAS-like_dom_sf"/>
</dbReference>
<reference evidence="25" key="1">
    <citation type="submission" date="2018-02" db="EMBL/GenBank/DDBJ databases">
        <title>Genome sequencing of Solimonas sp. HR-BB.</title>
        <authorList>
            <person name="Lee Y."/>
            <person name="Jeon C.O."/>
        </authorList>
    </citation>
    <scope>NUCLEOTIDE SEQUENCE [LARGE SCALE GENOMIC DNA]</scope>
    <source>
        <strain evidence="25">HR-U</strain>
    </source>
</reference>
<keyword evidence="4" id="KW-1003">Cell membrane</keyword>
<dbReference type="InterPro" id="IPR008207">
    <property type="entry name" value="Sig_transdc_His_kin_Hpt_dom"/>
</dbReference>
<protein>
    <recommendedName>
        <fullName evidence="15">Sensory/regulatory protein RpfC</fullName>
        <ecNumber evidence="3">2.7.13.3</ecNumber>
    </recommendedName>
</protein>
<dbReference type="EMBL" id="PTRA01000001">
    <property type="protein sequence ID" value="PQA58923.1"/>
    <property type="molecule type" value="Genomic_DNA"/>
</dbReference>
<keyword evidence="9 24" id="KW-0418">Kinase</keyword>
<keyword evidence="5 17" id="KW-0597">Phosphoprotein</keyword>
<evidence type="ECO:0000256" key="16">
    <source>
        <dbReference type="PROSITE-ProRule" id="PRU00110"/>
    </source>
</evidence>
<dbReference type="SMART" id="SM00448">
    <property type="entry name" value="REC"/>
    <property type="match status" value="1"/>
</dbReference>
<dbReference type="EC" id="2.7.13.3" evidence="3"/>
<name>A0A2S7IMF3_9BACT</name>
<dbReference type="PRINTS" id="PR00344">
    <property type="entry name" value="BCTRLSENSOR"/>
</dbReference>
<keyword evidence="7 18" id="KW-0812">Transmembrane</keyword>
<dbReference type="AlphaFoldDB" id="A0A2S7IMF3"/>
<dbReference type="SUPFAM" id="SSF55785">
    <property type="entry name" value="PYP-like sensor domain (PAS domain)"/>
    <property type="match status" value="1"/>
</dbReference>
<keyword evidence="8" id="KW-0547">Nucleotide-binding</keyword>
<evidence type="ECO:0000259" key="20">
    <source>
        <dbReference type="PROSITE" id="PS50110"/>
    </source>
</evidence>
<dbReference type="InterPro" id="IPR000014">
    <property type="entry name" value="PAS"/>
</dbReference>
<evidence type="ECO:0000256" key="17">
    <source>
        <dbReference type="PROSITE-ProRule" id="PRU00169"/>
    </source>
</evidence>
<dbReference type="SUPFAM" id="SSF47226">
    <property type="entry name" value="Histidine-containing phosphotransfer domain, HPT domain"/>
    <property type="match status" value="1"/>
</dbReference>
<dbReference type="InterPro" id="IPR003594">
    <property type="entry name" value="HATPase_dom"/>
</dbReference>
<keyword evidence="6" id="KW-0808">Transferase</keyword>
<dbReference type="SMART" id="SM00387">
    <property type="entry name" value="HATPase_c"/>
    <property type="match status" value="1"/>
</dbReference>
<feature type="transmembrane region" description="Helical" evidence="18">
    <location>
        <begin position="177"/>
        <end position="200"/>
    </location>
</feature>
<feature type="transmembrane region" description="Helical" evidence="18">
    <location>
        <begin position="6"/>
        <end position="23"/>
    </location>
</feature>
<evidence type="ECO:0000259" key="21">
    <source>
        <dbReference type="PROSITE" id="PS50112"/>
    </source>
</evidence>
<dbReference type="GO" id="GO:0005524">
    <property type="term" value="F:ATP binding"/>
    <property type="evidence" value="ECO:0007669"/>
    <property type="project" value="UniProtKB-KW"/>
</dbReference>
<dbReference type="PANTHER" id="PTHR45339">
    <property type="entry name" value="HYBRID SIGNAL TRANSDUCTION HISTIDINE KINASE J"/>
    <property type="match status" value="1"/>
</dbReference>
<dbReference type="PROSITE" id="PS50113">
    <property type="entry name" value="PAC"/>
    <property type="match status" value="1"/>
</dbReference>
<evidence type="ECO:0000256" key="12">
    <source>
        <dbReference type="ARBA" id="ARBA00023012"/>
    </source>
</evidence>
<comment type="caution">
    <text evidence="24">The sequence shown here is derived from an EMBL/GenBank/DDBJ whole genome shotgun (WGS) entry which is preliminary data.</text>
</comment>
<organism evidence="24 25">
    <name type="scientific">Siphonobacter curvatus</name>
    <dbReference type="NCBI Taxonomy" id="2094562"/>
    <lineage>
        <taxon>Bacteria</taxon>
        <taxon>Pseudomonadati</taxon>
        <taxon>Bacteroidota</taxon>
        <taxon>Cytophagia</taxon>
        <taxon>Cytophagales</taxon>
        <taxon>Cytophagaceae</taxon>
        <taxon>Siphonobacter</taxon>
    </lineage>
</organism>
<comment type="subcellular location">
    <subcellularLocation>
        <location evidence="2">Cell membrane</location>
        <topology evidence="2">Multi-pass membrane protein</topology>
    </subcellularLocation>
</comment>
<dbReference type="InterPro" id="IPR001789">
    <property type="entry name" value="Sig_transdc_resp-reg_receiver"/>
</dbReference>
<evidence type="ECO:0000256" key="15">
    <source>
        <dbReference type="ARBA" id="ARBA00068150"/>
    </source>
</evidence>
<dbReference type="Gene3D" id="3.40.50.2300">
    <property type="match status" value="1"/>
</dbReference>
<keyword evidence="10" id="KW-0067">ATP-binding</keyword>
<dbReference type="InterPro" id="IPR005467">
    <property type="entry name" value="His_kinase_dom"/>
</dbReference>
<dbReference type="SMART" id="SM00388">
    <property type="entry name" value="HisKA"/>
    <property type="match status" value="1"/>
</dbReference>
<dbReference type="InterPro" id="IPR007891">
    <property type="entry name" value="CHASE3"/>
</dbReference>
<dbReference type="GO" id="GO:0005886">
    <property type="term" value="C:plasma membrane"/>
    <property type="evidence" value="ECO:0007669"/>
    <property type="project" value="UniProtKB-SubCell"/>
</dbReference>
<dbReference type="RefSeq" id="WP_104710090.1">
    <property type="nucleotide sequence ID" value="NZ_PTRA01000001.1"/>
</dbReference>
<dbReference type="Proteomes" id="UP000239590">
    <property type="component" value="Unassembled WGS sequence"/>
</dbReference>
<dbReference type="Gene3D" id="1.20.120.160">
    <property type="entry name" value="HPT domain"/>
    <property type="match status" value="1"/>
</dbReference>
<dbReference type="FunFam" id="1.10.287.130:FF:000002">
    <property type="entry name" value="Two-component osmosensing histidine kinase"/>
    <property type="match status" value="1"/>
</dbReference>
<accession>A0A2S7IMF3</accession>
<dbReference type="CDD" id="cd17546">
    <property type="entry name" value="REC_hyHK_CKI1_RcsC-like"/>
    <property type="match status" value="1"/>
</dbReference>
<dbReference type="GO" id="GO:0000155">
    <property type="term" value="F:phosphorelay sensor kinase activity"/>
    <property type="evidence" value="ECO:0007669"/>
    <property type="project" value="InterPro"/>
</dbReference>
<evidence type="ECO:0000256" key="8">
    <source>
        <dbReference type="ARBA" id="ARBA00022741"/>
    </source>
</evidence>
<gene>
    <name evidence="24" type="ORF">C5O19_04495</name>
</gene>
<dbReference type="InterPro" id="IPR000700">
    <property type="entry name" value="PAS-assoc_C"/>
</dbReference>
<dbReference type="Gene3D" id="3.30.565.10">
    <property type="entry name" value="Histidine kinase-like ATPase, C-terminal domain"/>
    <property type="match status" value="1"/>
</dbReference>
<dbReference type="PANTHER" id="PTHR45339:SF1">
    <property type="entry name" value="HYBRID SIGNAL TRANSDUCTION HISTIDINE KINASE J"/>
    <property type="match status" value="1"/>
</dbReference>
<feature type="domain" description="PAS" evidence="21">
    <location>
        <begin position="216"/>
        <end position="251"/>
    </location>
</feature>
<feature type="modified residue" description="4-aspartylphosphate" evidence="17">
    <location>
        <position position="658"/>
    </location>
</feature>
<dbReference type="PROSITE" id="PS50112">
    <property type="entry name" value="PAS"/>
    <property type="match status" value="1"/>
</dbReference>
<dbReference type="InterPro" id="IPR004358">
    <property type="entry name" value="Sig_transdc_His_kin-like_C"/>
</dbReference>
<evidence type="ECO:0000259" key="19">
    <source>
        <dbReference type="PROSITE" id="PS50109"/>
    </source>
</evidence>
<keyword evidence="11 18" id="KW-1133">Transmembrane helix</keyword>
<comment type="catalytic activity">
    <reaction evidence="1">
        <text>ATP + protein L-histidine = ADP + protein N-phospho-L-histidine.</text>
        <dbReference type="EC" id="2.7.13.3"/>
    </reaction>
</comment>
<dbReference type="Gene3D" id="1.10.287.130">
    <property type="match status" value="1"/>
</dbReference>
<evidence type="ECO:0000256" key="10">
    <source>
        <dbReference type="ARBA" id="ARBA00022840"/>
    </source>
</evidence>
<evidence type="ECO:0000256" key="18">
    <source>
        <dbReference type="SAM" id="Phobius"/>
    </source>
</evidence>
<dbReference type="SUPFAM" id="SSF47384">
    <property type="entry name" value="Homodimeric domain of signal transducing histidine kinase"/>
    <property type="match status" value="1"/>
</dbReference>
<feature type="modified residue" description="Phosphohistidine" evidence="16">
    <location>
        <position position="798"/>
    </location>
</feature>
<feature type="domain" description="Histidine kinase" evidence="19">
    <location>
        <begin position="364"/>
        <end position="585"/>
    </location>
</feature>
<proteinExistence type="predicted"/>
<dbReference type="SUPFAM" id="SSF55874">
    <property type="entry name" value="ATPase domain of HSP90 chaperone/DNA topoisomerase II/histidine kinase"/>
    <property type="match status" value="1"/>
</dbReference>